<comment type="similarity">
    <text evidence="3">Belongs to the HARBI1 family.</text>
</comment>
<dbReference type="Pfam" id="PF14529">
    <property type="entry name" value="Exo_endo_phos_2"/>
    <property type="match status" value="1"/>
</dbReference>
<dbReference type="EMBL" id="OV170225">
    <property type="protein sequence ID" value="CAH0725619.1"/>
    <property type="molecule type" value="Genomic_DNA"/>
</dbReference>
<dbReference type="SUPFAM" id="SSF56219">
    <property type="entry name" value="DNase I-like"/>
    <property type="match status" value="1"/>
</dbReference>
<evidence type="ECO:0000256" key="3">
    <source>
        <dbReference type="ARBA" id="ARBA00006958"/>
    </source>
</evidence>
<evidence type="ECO:0000313" key="13">
    <source>
        <dbReference type="EMBL" id="CAH0725619.1"/>
    </source>
</evidence>
<dbReference type="SMART" id="SM00249">
    <property type="entry name" value="PHD"/>
    <property type="match status" value="1"/>
</dbReference>
<dbReference type="SUPFAM" id="SSF57903">
    <property type="entry name" value="FYVE/PHD zinc finger"/>
    <property type="match status" value="1"/>
</dbReference>
<keyword evidence="4" id="KW-0540">Nuclease</keyword>
<reference evidence="13" key="1">
    <citation type="submission" date="2021-12" db="EMBL/GenBank/DDBJ databases">
        <authorList>
            <person name="Martin H S."/>
        </authorList>
    </citation>
    <scope>NUCLEOTIDE SEQUENCE</scope>
</reference>
<dbReference type="Gene3D" id="3.30.70.1820">
    <property type="entry name" value="L1 transposable element, RRM domain"/>
    <property type="match status" value="1"/>
</dbReference>
<dbReference type="PANTHER" id="PTHR22930">
    <property type="match status" value="1"/>
</dbReference>
<dbReference type="InterPro" id="IPR045249">
    <property type="entry name" value="HARBI1-like"/>
</dbReference>
<evidence type="ECO:0000256" key="10">
    <source>
        <dbReference type="PROSITE-ProRule" id="PRU00146"/>
    </source>
</evidence>
<evidence type="ECO:0000256" key="7">
    <source>
        <dbReference type="ARBA" id="ARBA00022801"/>
    </source>
</evidence>
<dbReference type="AlphaFoldDB" id="A0A8J9YAW1"/>
<protein>
    <recommendedName>
        <fullName evidence="12">PHD-type domain-containing protein</fullName>
    </recommendedName>
</protein>
<feature type="compositionally biased region" description="Basic and acidic residues" evidence="11">
    <location>
        <begin position="667"/>
        <end position="677"/>
    </location>
</feature>
<evidence type="ECO:0000256" key="8">
    <source>
        <dbReference type="ARBA" id="ARBA00022833"/>
    </source>
</evidence>
<dbReference type="InterPro" id="IPR011011">
    <property type="entry name" value="Znf_FYVE_PHD"/>
</dbReference>
<dbReference type="Proteomes" id="UP000838878">
    <property type="component" value="Chromosome 5"/>
</dbReference>
<comment type="subcellular location">
    <subcellularLocation>
        <location evidence="2">Nucleus</location>
    </subcellularLocation>
</comment>
<evidence type="ECO:0000256" key="4">
    <source>
        <dbReference type="ARBA" id="ARBA00022722"/>
    </source>
</evidence>
<proteinExistence type="inferred from homology"/>
<feature type="region of interest" description="Disordered" evidence="11">
    <location>
        <begin position="655"/>
        <end position="677"/>
    </location>
</feature>
<dbReference type="InterPro" id="IPR027806">
    <property type="entry name" value="HARBI1_dom"/>
</dbReference>
<dbReference type="GO" id="GO:0005634">
    <property type="term" value="C:nucleus"/>
    <property type="evidence" value="ECO:0007669"/>
    <property type="project" value="UniProtKB-SubCell"/>
</dbReference>
<keyword evidence="7" id="KW-0378">Hydrolase</keyword>
<comment type="cofactor">
    <cofactor evidence="1">
        <name>a divalent metal cation</name>
        <dbReference type="ChEBI" id="CHEBI:60240"/>
    </cofactor>
</comment>
<dbReference type="GO" id="GO:0004518">
    <property type="term" value="F:nuclease activity"/>
    <property type="evidence" value="ECO:0007669"/>
    <property type="project" value="UniProtKB-KW"/>
</dbReference>
<evidence type="ECO:0000313" key="14">
    <source>
        <dbReference type="Proteomes" id="UP000838878"/>
    </source>
</evidence>
<dbReference type="Pfam" id="PF13359">
    <property type="entry name" value="DDE_Tnp_4"/>
    <property type="match status" value="1"/>
</dbReference>
<dbReference type="InterPro" id="IPR019786">
    <property type="entry name" value="Zinc_finger_PHD-type_CS"/>
</dbReference>
<dbReference type="InterPro" id="IPR013083">
    <property type="entry name" value="Znf_RING/FYVE/PHD"/>
</dbReference>
<sequence>MRHPALPVARALHLGLGAPEVLYRLYGVGGERALDPAFLQALAPEGFNNMICPKCNDVVEDFVLCNKCGGQYHYVCAGVSELSYRKMGVEKKAGWRCITCRSPQLTETHPSLSDVLKEIKSFRNDFSTMKVEFTNIKSDIQCTMQHIKELSSKLDTMEGRFIEFDRRLTSSEQKLSTLSIVQKDLLSTQKTIAELKAQNNSHDQYSRQNNIEISGIPTKKGENVYTILNDLCATVGFQLSDHDIDSIHRVRPYPSSRTESNNEPTRPASIIVRFCQRRRKDQLIAAVRARRGLTTAHIGLPGPASTVYIGDHLTPTNKLLLKRARELKLEKNYSYLQDRKSTDGQGARGGGVLIAARRELRARPRPEWRSRPAAEELWVTLELDAATTAAVGAARPSRPAPRPCRAANASSNLHVACCYFPHGNNHSESLQNFYDNTFDILQNNLNDNFLILGDFNISNASWDSFNDSTQSFKLSTNSDGLAGDLCDFMNLSNFRQYNGCVNSNGRVLDLVLSSDKCTVSNSTTPLTPEDAHHKSLDITLNLQTHAFIQNVKTRLKLIYHAADFKAIGKEISRVNWIADLATLNTEESLTVLRNLVTLLSPFKIVTEDLSAEKYVTASLVIPLTNLLKQEIEQTKPSTAIGVSVQNDLLNEHKIRGNRSPTVGASPRGEKETTSSSWDRHEDMLLKNMTNANEVSGRSFGSNEIPLEVKVLCAVSFLATGSYQRIVGITHNLPQRTTSRCIRQVVDALNHPAIMAKWIVFPKTRQDRGHVKQEFQSRFGLPGVIGCIDCTHVALVKPNDEEHVFYNRKGYHSLNVQMICDSHLRITNVNAKLGGATHDSHIWSSSKAESYMRELHQNNEQVWLLGDSGYPQRPWLMTPILNAVPVII</sequence>
<keyword evidence="6 10" id="KW-0863">Zinc-finger</keyword>
<evidence type="ECO:0000256" key="1">
    <source>
        <dbReference type="ARBA" id="ARBA00001968"/>
    </source>
</evidence>
<keyword evidence="14" id="KW-1185">Reference proteome</keyword>
<dbReference type="PROSITE" id="PS50016">
    <property type="entry name" value="ZF_PHD_2"/>
    <property type="match status" value="1"/>
</dbReference>
<dbReference type="Gene3D" id="3.30.40.10">
    <property type="entry name" value="Zinc/RING finger domain, C3HC4 (zinc finger)"/>
    <property type="match status" value="1"/>
</dbReference>
<keyword evidence="8" id="KW-0862">Zinc</keyword>
<evidence type="ECO:0000256" key="5">
    <source>
        <dbReference type="ARBA" id="ARBA00022723"/>
    </source>
</evidence>
<organism evidence="13 14">
    <name type="scientific">Brenthis ino</name>
    <name type="common">lesser marbled fritillary</name>
    <dbReference type="NCBI Taxonomy" id="405034"/>
    <lineage>
        <taxon>Eukaryota</taxon>
        <taxon>Metazoa</taxon>
        <taxon>Ecdysozoa</taxon>
        <taxon>Arthropoda</taxon>
        <taxon>Hexapoda</taxon>
        <taxon>Insecta</taxon>
        <taxon>Pterygota</taxon>
        <taxon>Neoptera</taxon>
        <taxon>Endopterygota</taxon>
        <taxon>Lepidoptera</taxon>
        <taxon>Glossata</taxon>
        <taxon>Ditrysia</taxon>
        <taxon>Papilionoidea</taxon>
        <taxon>Nymphalidae</taxon>
        <taxon>Heliconiinae</taxon>
        <taxon>Argynnini</taxon>
        <taxon>Brenthis</taxon>
    </lineage>
</organism>
<evidence type="ECO:0000259" key="12">
    <source>
        <dbReference type="PROSITE" id="PS50016"/>
    </source>
</evidence>
<keyword evidence="9" id="KW-0539">Nucleus</keyword>
<dbReference type="GO" id="GO:0008270">
    <property type="term" value="F:zinc ion binding"/>
    <property type="evidence" value="ECO:0007669"/>
    <property type="project" value="UniProtKB-KW"/>
</dbReference>
<name>A0A8J9YAW1_9NEOP</name>
<evidence type="ECO:0000256" key="9">
    <source>
        <dbReference type="ARBA" id="ARBA00023242"/>
    </source>
</evidence>
<dbReference type="GO" id="GO:0016787">
    <property type="term" value="F:hydrolase activity"/>
    <property type="evidence" value="ECO:0007669"/>
    <property type="project" value="UniProtKB-KW"/>
</dbReference>
<feature type="non-terminal residue" evidence="13">
    <location>
        <position position="887"/>
    </location>
</feature>
<dbReference type="InterPro" id="IPR001965">
    <property type="entry name" value="Znf_PHD"/>
</dbReference>
<dbReference type="OrthoDB" id="5989141at2759"/>
<dbReference type="InterPro" id="IPR019787">
    <property type="entry name" value="Znf_PHD-finger"/>
</dbReference>
<feature type="domain" description="PHD-type" evidence="12">
    <location>
        <begin position="49"/>
        <end position="103"/>
    </location>
</feature>
<accession>A0A8J9YAW1</accession>
<dbReference type="InterPro" id="IPR036691">
    <property type="entry name" value="Endo/exonu/phosph_ase_sf"/>
</dbReference>
<dbReference type="InterPro" id="IPR005135">
    <property type="entry name" value="Endo/exonuclease/phosphatase"/>
</dbReference>
<evidence type="ECO:0000256" key="11">
    <source>
        <dbReference type="SAM" id="MobiDB-lite"/>
    </source>
</evidence>
<dbReference type="Gene3D" id="3.60.10.10">
    <property type="entry name" value="Endonuclease/exonuclease/phosphatase"/>
    <property type="match status" value="1"/>
</dbReference>
<gene>
    <name evidence="13" type="ORF">BINO364_LOCUS11188</name>
</gene>
<dbReference type="PROSITE" id="PS01359">
    <property type="entry name" value="ZF_PHD_1"/>
    <property type="match status" value="1"/>
</dbReference>
<evidence type="ECO:0000256" key="2">
    <source>
        <dbReference type="ARBA" id="ARBA00004123"/>
    </source>
</evidence>
<evidence type="ECO:0000256" key="6">
    <source>
        <dbReference type="ARBA" id="ARBA00022771"/>
    </source>
</evidence>
<dbReference type="PANTHER" id="PTHR22930:SF289">
    <property type="entry name" value="DDE TNP4 DOMAIN-CONTAINING PROTEIN-RELATED"/>
    <property type="match status" value="1"/>
</dbReference>
<keyword evidence="5" id="KW-0479">Metal-binding</keyword>